<evidence type="ECO:0000259" key="15">
    <source>
        <dbReference type="SMART" id="SM00478"/>
    </source>
</evidence>
<proteinExistence type="inferred from homology"/>
<evidence type="ECO:0000256" key="13">
    <source>
        <dbReference type="ARBA" id="ARBA00023295"/>
    </source>
</evidence>
<reference evidence="16 17" key="1">
    <citation type="submission" date="2020-08" db="EMBL/GenBank/DDBJ databases">
        <title>Genomic Encyclopedia of Type Strains, Phase IV (KMG-IV): sequencing the most valuable type-strain genomes for metagenomic binning, comparative biology and taxonomic classification.</title>
        <authorList>
            <person name="Goeker M."/>
        </authorList>
    </citation>
    <scope>NUCLEOTIDE SEQUENCE [LARGE SCALE GENOMIC DNA]</scope>
    <source>
        <strain evidence="16 17">DSM 17976</strain>
    </source>
</reference>
<keyword evidence="10 14" id="KW-0408">Iron</keyword>
<dbReference type="GO" id="GO:0034039">
    <property type="term" value="F:8-oxo-7,8-dihydroguanine DNA N-glycosylase activity"/>
    <property type="evidence" value="ECO:0007669"/>
    <property type="project" value="TreeGrafter"/>
</dbReference>
<dbReference type="GO" id="GO:0046872">
    <property type="term" value="F:metal ion binding"/>
    <property type="evidence" value="ECO:0007669"/>
    <property type="project" value="UniProtKB-UniRule"/>
</dbReference>
<keyword evidence="11" id="KW-0411">Iron-sulfur</keyword>
<comment type="function">
    <text evidence="2">Adenine glycosylase active on G-A mispairs. MutY also corrects error-prone DNA synthesis past GO lesions which are due to the oxidatively damaged form of guanine: 7,8-dihydro-8-oxoguanine (8-oxo-dGTP).</text>
</comment>
<dbReference type="PANTHER" id="PTHR42944:SF1">
    <property type="entry name" value="ADENINE DNA GLYCOSYLASE"/>
    <property type="match status" value="1"/>
</dbReference>
<dbReference type="GO" id="GO:0006298">
    <property type="term" value="P:mismatch repair"/>
    <property type="evidence" value="ECO:0007669"/>
    <property type="project" value="TreeGrafter"/>
</dbReference>
<evidence type="ECO:0000313" key="16">
    <source>
        <dbReference type="EMBL" id="MBB3837899.1"/>
    </source>
</evidence>
<evidence type="ECO:0000313" key="17">
    <source>
        <dbReference type="Proteomes" id="UP000541352"/>
    </source>
</evidence>
<evidence type="ECO:0000256" key="6">
    <source>
        <dbReference type="ARBA" id="ARBA00022485"/>
    </source>
</evidence>
<dbReference type="InterPro" id="IPR005760">
    <property type="entry name" value="A/G_AdeGlyc_MutY"/>
</dbReference>
<dbReference type="Proteomes" id="UP000541352">
    <property type="component" value="Unassembled WGS sequence"/>
</dbReference>
<dbReference type="FunFam" id="1.10.340.30:FF:000002">
    <property type="entry name" value="Adenine DNA glycosylase"/>
    <property type="match status" value="1"/>
</dbReference>
<dbReference type="InterPro" id="IPR000445">
    <property type="entry name" value="HhH_motif"/>
</dbReference>
<gene>
    <name evidence="16" type="ORF">FHS57_001896</name>
</gene>
<comment type="similarity">
    <text evidence="3 14">Belongs to the Nth/MutY family.</text>
</comment>
<dbReference type="InterPro" id="IPR023170">
    <property type="entry name" value="HhH_base_excis_C"/>
</dbReference>
<dbReference type="InterPro" id="IPR015797">
    <property type="entry name" value="NUDIX_hydrolase-like_dom_sf"/>
</dbReference>
<evidence type="ECO:0000256" key="5">
    <source>
        <dbReference type="ARBA" id="ARBA00022023"/>
    </source>
</evidence>
<dbReference type="RefSeq" id="WP_183972820.1">
    <property type="nucleotide sequence ID" value="NZ_JACIBY010000003.1"/>
</dbReference>
<dbReference type="NCBIfam" id="TIGR01084">
    <property type="entry name" value="mutY"/>
    <property type="match status" value="1"/>
</dbReference>
<evidence type="ECO:0000256" key="12">
    <source>
        <dbReference type="ARBA" id="ARBA00023204"/>
    </source>
</evidence>
<feature type="domain" description="HhH-GPD" evidence="15">
    <location>
        <begin position="38"/>
        <end position="189"/>
    </location>
</feature>
<dbReference type="Gene3D" id="1.10.1670.10">
    <property type="entry name" value="Helix-hairpin-Helix base-excision DNA repair enzymes (C-terminal)"/>
    <property type="match status" value="1"/>
</dbReference>
<keyword evidence="13 14" id="KW-0326">Glycosidase</keyword>
<keyword evidence="9 16" id="KW-0378">Hydrolase</keyword>
<evidence type="ECO:0000256" key="11">
    <source>
        <dbReference type="ARBA" id="ARBA00023014"/>
    </source>
</evidence>
<dbReference type="GO" id="GO:0032357">
    <property type="term" value="F:oxidized purine DNA binding"/>
    <property type="evidence" value="ECO:0007669"/>
    <property type="project" value="TreeGrafter"/>
</dbReference>
<dbReference type="InterPro" id="IPR044298">
    <property type="entry name" value="MIG/MutY"/>
</dbReference>
<comment type="caution">
    <text evidence="16">The sequence shown here is derived from an EMBL/GenBank/DDBJ whole genome shotgun (WGS) entry which is preliminary data.</text>
</comment>
<comment type="catalytic activity">
    <reaction evidence="1 14">
        <text>Hydrolyzes free adenine bases from 7,8-dihydro-8-oxoguanine:adenine mismatched double-stranded DNA, leaving an apurinic site.</text>
        <dbReference type="EC" id="3.2.2.31"/>
    </reaction>
</comment>
<keyword evidence="6" id="KW-0004">4Fe-4S</keyword>
<dbReference type="Pfam" id="PF14815">
    <property type="entry name" value="NUDIX_4"/>
    <property type="match status" value="1"/>
</dbReference>
<evidence type="ECO:0000256" key="9">
    <source>
        <dbReference type="ARBA" id="ARBA00022801"/>
    </source>
</evidence>
<dbReference type="GO" id="GO:0000701">
    <property type="term" value="F:purine-specific mismatch base pair DNA N-glycosylase activity"/>
    <property type="evidence" value="ECO:0007669"/>
    <property type="project" value="UniProtKB-EC"/>
</dbReference>
<evidence type="ECO:0000256" key="3">
    <source>
        <dbReference type="ARBA" id="ARBA00008343"/>
    </source>
</evidence>
<dbReference type="CDD" id="cd03431">
    <property type="entry name" value="NUDIX_DNA_Glycosylase_C-MutY"/>
    <property type="match status" value="1"/>
</dbReference>
<dbReference type="EC" id="3.2.2.31" evidence="4 14"/>
<keyword evidence="12" id="KW-0234">DNA repair</keyword>
<dbReference type="InterPro" id="IPR011257">
    <property type="entry name" value="DNA_glycosylase"/>
</dbReference>
<accession>A0A7W6EPS9</accession>
<dbReference type="InterPro" id="IPR003265">
    <property type="entry name" value="HhH-GPD_domain"/>
</dbReference>
<dbReference type="SUPFAM" id="SSF55811">
    <property type="entry name" value="Nudix"/>
    <property type="match status" value="1"/>
</dbReference>
<organism evidence="16 17">
    <name type="scientific">Runella defluvii</name>
    <dbReference type="NCBI Taxonomy" id="370973"/>
    <lineage>
        <taxon>Bacteria</taxon>
        <taxon>Pseudomonadati</taxon>
        <taxon>Bacteroidota</taxon>
        <taxon>Cytophagia</taxon>
        <taxon>Cytophagales</taxon>
        <taxon>Spirosomataceae</taxon>
        <taxon>Runella</taxon>
    </lineage>
</organism>
<dbReference type="CDD" id="cd00056">
    <property type="entry name" value="ENDO3c"/>
    <property type="match status" value="1"/>
</dbReference>
<dbReference type="Gene3D" id="3.90.79.10">
    <property type="entry name" value="Nucleoside Triphosphate Pyrophosphohydrolase"/>
    <property type="match status" value="1"/>
</dbReference>
<evidence type="ECO:0000256" key="14">
    <source>
        <dbReference type="RuleBase" id="RU365096"/>
    </source>
</evidence>
<dbReference type="InterPro" id="IPR029119">
    <property type="entry name" value="MutY_C"/>
</dbReference>
<keyword evidence="8 14" id="KW-0227">DNA damage</keyword>
<dbReference type="SUPFAM" id="SSF48150">
    <property type="entry name" value="DNA-glycosylase"/>
    <property type="match status" value="1"/>
</dbReference>
<dbReference type="Pfam" id="PF00633">
    <property type="entry name" value="HHH"/>
    <property type="match status" value="1"/>
</dbReference>
<dbReference type="Gene3D" id="1.10.340.30">
    <property type="entry name" value="Hypothetical protein, domain 2"/>
    <property type="match status" value="1"/>
</dbReference>
<dbReference type="AlphaFoldDB" id="A0A7W6EPS9"/>
<dbReference type="PANTHER" id="PTHR42944">
    <property type="entry name" value="ADENINE DNA GLYCOSYLASE"/>
    <property type="match status" value="1"/>
</dbReference>
<evidence type="ECO:0000256" key="1">
    <source>
        <dbReference type="ARBA" id="ARBA00000843"/>
    </source>
</evidence>
<evidence type="ECO:0000256" key="7">
    <source>
        <dbReference type="ARBA" id="ARBA00022723"/>
    </source>
</evidence>
<comment type="cofactor">
    <cofactor evidence="14">
        <name>[4Fe-4S] cluster</name>
        <dbReference type="ChEBI" id="CHEBI:49883"/>
    </cofactor>
    <text evidence="14">Binds 1 [4Fe-4S] cluster.</text>
</comment>
<dbReference type="Pfam" id="PF00730">
    <property type="entry name" value="HhH-GPD"/>
    <property type="match status" value="1"/>
</dbReference>
<keyword evidence="17" id="KW-1185">Reference proteome</keyword>
<name>A0A7W6EPS9_9BACT</name>
<dbReference type="GO" id="GO:0006284">
    <property type="term" value="P:base-excision repair"/>
    <property type="evidence" value="ECO:0007669"/>
    <property type="project" value="UniProtKB-UniRule"/>
</dbReference>
<sequence length="354" mass="40692">MNNKFFAETLIRWYTHQHRDLPWRQTRNPYYIWLSEIILQQTRVAQGLPYYERFVSTYPTITDLANAPEQEVIRLWQGLGYYSRARNLHQTAKHIAYQLNGVFPSTYNELLKLKGIGPYTAAAIASFAFDEAVAVVDGNVYRVLARVFGVDLDIASSQGQKKFAQLAAELISIEQPALYNQAIMEFGAVHCTPTSPDCLLCPFQGVCAANLTGRVAHLPVKIKKTKVRVRHFHYFILMKDGQLAMNLRTERDIWQQLYDFYLVETEHSDATLDSLPLPSFLQQALSQSVVSQPSETITHILSHQRIQARFWQVALPPGFDLELPSSLRFFTQEEIDELPKPVLVSTYWKARFFE</sequence>
<protein>
    <recommendedName>
        <fullName evidence="5 14">Adenine DNA glycosylase</fullName>
        <ecNumber evidence="4 14">3.2.2.31</ecNumber>
    </recommendedName>
</protein>
<evidence type="ECO:0000256" key="8">
    <source>
        <dbReference type="ARBA" id="ARBA00022763"/>
    </source>
</evidence>
<evidence type="ECO:0000256" key="10">
    <source>
        <dbReference type="ARBA" id="ARBA00023004"/>
    </source>
</evidence>
<evidence type="ECO:0000256" key="4">
    <source>
        <dbReference type="ARBA" id="ARBA00012045"/>
    </source>
</evidence>
<dbReference type="GO" id="GO:0051539">
    <property type="term" value="F:4 iron, 4 sulfur cluster binding"/>
    <property type="evidence" value="ECO:0007669"/>
    <property type="project" value="UniProtKB-UniRule"/>
</dbReference>
<keyword evidence="7" id="KW-0479">Metal-binding</keyword>
<dbReference type="EMBL" id="JACIBY010000003">
    <property type="protein sequence ID" value="MBB3837899.1"/>
    <property type="molecule type" value="Genomic_DNA"/>
</dbReference>
<dbReference type="GO" id="GO:0035485">
    <property type="term" value="F:adenine/guanine mispair binding"/>
    <property type="evidence" value="ECO:0007669"/>
    <property type="project" value="TreeGrafter"/>
</dbReference>
<evidence type="ECO:0000256" key="2">
    <source>
        <dbReference type="ARBA" id="ARBA00002933"/>
    </source>
</evidence>
<dbReference type="SMART" id="SM00478">
    <property type="entry name" value="ENDO3c"/>
    <property type="match status" value="1"/>
</dbReference>